<dbReference type="AlphaFoldDB" id="A0A438GHN8"/>
<organism evidence="1 2">
    <name type="scientific">Vitis vinifera</name>
    <name type="common">Grape</name>
    <dbReference type="NCBI Taxonomy" id="29760"/>
    <lineage>
        <taxon>Eukaryota</taxon>
        <taxon>Viridiplantae</taxon>
        <taxon>Streptophyta</taxon>
        <taxon>Embryophyta</taxon>
        <taxon>Tracheophyta</taxon>
        <taxon>Spermatophyta</taxon>
        <taxon>Magnoliopsida</taxon>
        <taxon>eudicotyledons</taxon>
        <taxon>Gunneridae</taxon>
        <taxon>Pentapetalae</taxon>
        <taxon>rosids</taxon>
        <taxon>Vitales</taxon>
        <taxon>Vitaceae</taxon>
        <taxon>Viteae</taxon>
        <taxon>Vitis</taxon>
    </lineage>
</organism>
<protein>
    <submittedName>
        <fullName evidence="1">Uncharacterized protein</fullName>
    </submittedName>
</protein>
<evidence type="ECO:0000313" key="1">
    <source>
        <dbReference type="EMBL" id="RVW71701.1"/>
    </source>
</evidence>
<evidence type="ECO:0000313" key="2">
    <source>
        <dbReference type="Proteomes" id="UP000288805"/>
    </source>
</evidence>
<comment type="caution">
    <text evidence="1">The sequence shown here is derived from an EMBL/GenBank/DDBJ whole genome shotgun (WGS) entry which is preliminary data.</text>
</comment>
<proteinExistence type="predicted"/>
<reference evidence="1 2" key="1">
    <citation type="journal article" date="2018" name="PLoS Genet.">
        <title>Population sequencing reveals clonal diversity and ancestral inbreeding in the grapevine cultivar Chardonnay.</title>
        <authorList>
            <person name="Roach M.J."/>
            <person name="Johnson D.L."/>
            <person name="Bohlmann J."/>
            <person name="van Vuuren H.J."/>
            <person name="Jones S.J."/>
            <person name="Pretorius I.S."/>
            <person name="Schmidt S.A."/>
            <person name="Borneman A.R."/>
        </authorList>
    </citation>
    <scope>NUCLEOTIDE SEQUENCE [LARGE SCALE GENOMIC DNA]</scope>
    <source>
        <strain evidence="2">cv. Chardonnay</strain>
        <tissue evidence="1">Leaf</tissue>
    </source>
</reference>
<sequence>MDPDQRRLLKQLVVEDAVEASVVFSLLMGAWDAHQKDLHIQAATWKKEEPYAVYGDKDGNVSTHVNLHSHAFHTLGARKERRKKHYS</sequence>
<name>A0A438GHN8_VITVI</name>
<dbReference type="Proteomes" id="UP000288805">
    <property type="component" value="Unassembled WGS sequence"/>
</dbReference>
<gene>
    <name evidence="1" type="ORF">CK203_061325</name>
</gene>
<accession>A0A438GHN8</accession>
<dbReference type="EMBL" id="QGNW01000432">
    <property type="protein sequence ID" value="RVW71701.1"/>
    <property type="molecule type" value="Genomic_DNA"/>
</dbReference>